<dbReference type="STRING" id="742823.HMPREF9465_00195"/>
<dbReference type="Proteomes" id="UP000005835">
    <property type="component" value="Unassembled WGS sequence"/>
</dbReference>
<evidence type="ECO:0000313" key="1">
    <source>
        <dbReference type="EMBL" id="EKB32180.1"/>
    </source>
</evidence>
<protein>
    <recommendedName>
        <fullName evidence="3">F5/8 type C domain-containing protein</fullName>
    </recommendedName>
</protein>
<reference evidence="1 2" key="1">
    <citation type="submission" date="2012-05" db="EMBL/GenBank/DDBJ databases">
        <title>The Genome Sequence of Sutterella wadsworthensis 2_1_59BFAA.</title>
        <authorList>
            <consortium name="The Broad Institute Genome Sequencing Platform"/>
            <person name="Earl A."/>
            <person name="Ward D."/>
            <person name="Feldgarden M."/>
            <person name="Gevers D."/>
            <person name="Daigneault M."/>
            <person name="Strauss J."/>
            <person name="Allen-Vercoe E."/>
            <person name="Walker B."/>
            <person name="Young S.K."/>
            <person name="Zeng Q."/>
            <person name="Gargeya S."/>
            <person name="Fitzgerald M."/>
            <person name="Haas B."/>
            <person name="Abouelleil A."/>
            <person name="Alvarado L."/>
            <person name="Arachchi H.M."/>
            <person name="Berlin A.M."/>
            <person name="Chapman S.B."/>
            <person name="Goldberg J."/>
            <person name="Griggs A."/>
            <person name="Gujja S."/>
            <person name="Hansen M."/>
            <person name="Howarth C."/>
            <person name="Imamovic A."/>
            <person name="Larimer J."/>
            <person name="McCowen C."/>
            <person name="Montmayeur A."/>
            <person name="Murphy C."/>
            <person name="Neiman D."/>
            <person name="Pearson M."/>
            <person name="Priest M."/>
            <person name="Roberts A."/>
            <person name="Saif S."/>
            <person name="Shea T."/>
            <person name="Sisk P."/>
            <person name="Sykes S."/>
            <person name="Wortman J."/>
            <person name="Nusbaum C."/>
            <person name="Birren B."/>
        </authorList>
    </citation>
    <scope>NUCLEOTIDE SEQUENCE [LARGE SCALE GENOMIC DNA]</scope>
    <source>
        <strain evidence="1 2">2_1_59BFAA</strain>
    </source>
</reference>
<proteinExistence type="predicted"/>
<accession>K1JKN8</accession>
<gene>
    <name evidence="1" type="ORF">HMPREF9465_00195</name>
</gene>
<evidence type="ECO:0000313" key="2">
    <source>
        <dbReference type="Proteomes" id="UP000005835"/>
    </source>
</evidence>
<organism evidence="1 2">
    <name type="scientific">Sutterella wadsworthensis 2_1_59BFAA</name>
    <dbReference type="NCBI Taxonomy" id="742823"/>
    <lineage>
        <taxon>Bacteria</taxon>
        <taxon>Pseudomonadati</taxon>
        <taxon>Pseudomonadota</taxon>
        <taxon>Betaproteobacteria</taxon>
        <taxon>Burkholderiales</taxon>
        <taxon>Sutterellaceae</taxon>
        <taxon>Sutterella</taxon>
    </lineage>
</organism>
<sequence>MYIVKDKTLGDCVFANGFTRKYFKTITVSGEREWENPAISELGTIGGSTFACAATGDRGNNGINVAFDKNQSTSYFNRCGSGAGIDYLTITMYNPVAIRVRSIEIVPAYYSLNKGILQYSDNGSTWTDIKAVTKGQNDVPDVGLHKYWKIRAIEGVYSGGFRNVQVSEIYLRGFEPYTYQKEVEATADDYDRYEDHLNILRGEIK</sequence>
<comment type="caution">
    <text evidence="1">The sequence shown here is derived from an EMBL/GenBank/DDBJ whole genome shotgun (WGS) entry which is preliminary data.</text>
</comment>
<dbReference type="EMBL" id="ADMG01000007">
    <property type="protein sequence ID" value="EKB32180.1"/>
    <property type="molecule type" value="Genomic_DNA"/>
</dbReference>
<dbReference type="InterPro" id="IPR008979">
    <property type="entry name" value="Galactose-bd-like_sf"/>
</dbReference>
<evidence type="ECO:0008006" key="3">
    <source>
        <dbReference type="Google" id="ProtNLM"/>
    </source>
</evidence>
<dbReference type="AlphaFoldDB" id="K1JKN8"/>
<name>K1JKN8_9BURK</name>
<dbReference type="HOGENOM" id="CLU_1336951_0_0_4"/>
<dbReference type="SUPFAM" id="SSF49785">
    <property type="entry name" value="Galactose-binding domain-like"/>
    <property type="match status" value="1"/>
</dbReference>
<dbReference type="Gene3D" id="2.60.120.260">
    <property type="entry name" value="Galactose-binding domain-like"/>
    <property type="match status" value="1"/>
</dbReference>
<keyword evidence="2" id="KW-1185">Reference proteome</keyword>